<dbReference type="Proteomes" id="UP000009236">
    <property type="component" value="Chromosome"/>
</dbReference>
<name>F6FW61_ISOV2</name>
<accession>F6FW61</accession>
<evidence type="ECO:0000313" key="2">
    <source>
        <dbReference type="Proteomes" id="UP000009236"/>
    </source>
</evidence>
<dbReference type="AlphaFoldDB" id="F6FW61"/>
<keyword evidence="2" id="KW-1185">Reference proteome</keyword>
<dbReference type="HOGENOM" id="CLU_2232887_0_0_11"/>
<organism evidence="2">
    <name type="scientific">Isoptericola variabilis (strain 225)</name>
    <dbReference type="NCBI Taxonomy" id="743718"/>
    <lineage>
        <taxon>Bacteria</taxon>
        <taxon>Bacillati</taxon>
        <taxon>Actinomycetota</taxon>
        <taxon>Actinomycetes</taxon>
        <taxon>Micrococcales</taxon>
        <taxon>Promicromonosporaceae</taxon>
        <taxon>Isoptericola</taxon>
    </lineage>
</organism>
<dbReference type="KEGG" id="iva:Isova_2920"/>
<sequence length="105" mass="9803">MAGRVVVGAAAAALGAGVVVVALVLGLVAAHGATSCATVGYLNLAPLVVEAPDDVDAVAVHGVPGPAALPADELVVASSLVADGVVAATCEAVVDTGALAALQTP</sequence>
<dbReference type="STRING" id="743718.Isova_2920"/>
<proteinExistence type="predicted"/>
<gene>
    <name evidence="1" type="ordered locus">Isova_2920</name>
</gene>
<protein>
    <submittedName>
        <fullName evidence="1">Uncharacterized protein</fullName>
    </submittedName>
</protein>
<dbReference type="RefSeq" id="WP_013839995.1">
    <property type="nucleotide sequence ID" value="NC_015588.1"/>
</dbReference>
<evidence type="ECO:0000313" key="1">
    <source>
        <dbReference type="EMBL" id="AEG45605.1"/>
    </source>
</evidence>
<reference evidence="1 2" key="1">
    <citation type="submission" date="2011-05" db="EMBL/GenBank/DDBJ databases">
        <title>Complete sequence of Isoptericola variabilis 225.</title>
        <authorList>
            <consortium name="US DOE Joint Genome Institute"/>
            <person name="Lucas S."/>
            <person name="Han J."/>
            <person name="Lapidus A."/>
            <person name="Cheng J.-F."/>
            <person name="Goodwin L."/>
            <person name="Pitluck S."/>
            <person name="Peters L."/>
            <person name="Mikhailova N."/>
            <person name="Zeytun A."/>
            <person name="Han C."/>
            <person name="Tapia R."/>
            <person name="Land M."/>
            <person name="Hauser L."/>
            <person name="Kyrpides N."/>
            <person name="Ivanova N."/>
            <person name="Pagani I."/>
            <person name="Siebers A."/>
            <person name="Allgaier M."/>
            <person name="Thelen M."/>
            <person name="Hugenholtz P."/>
            <person name="Gladden J."/>
            <person name="Woyke T."/>
        </authorList>
    </citation>
    <scope>NUCLEOTIDE SEQUENCE [LARGE SCALE GENOMIC DNA]</scope>
    <source>
        <strain evidence="2">225</strain>
    </source>
</reference>
<dbReference type="EMBL" id="CP002810">
    <property type="protein sequence ID" value="AEG45605.1"/>
    <property type="molecule type" value="Genomic_DNA"/>
</dbReference>